<name>A0A1Y2GZT7_9FUNG</name>
<feature type="region of interest" description="Disordered" evidence="1">
    <location>
        <begin position="55"/>
        <end position="131"/>
    </location>
</feature>
<reference evidence="2 3" key="1">
    <citation type="submission" date="2016-07" db="EMBL/GenBank/DDBJ databases">
        <title>Pervasive Adenine N6-methylation of Active Genes in Fungi.</title>
        <authorList>
            <consortium name="DOE Joint Genome Institute"/>
            <person name="Mondo S.J."/>
            <person name="Dannebaum R.O."/>
            <person name="Kuo R.C."/>
            <person name="Labutti K."/>
            <person name="Haridas S."/>
            <person name="Kuo A."/>
            <person name="Salamov A."/>
            <person name="Ahrendt S.R."/>
            <person name="Lipzen A."/>
            <person name="Sullivan W."/>
            <person name="Andreopoulos W.B."/>
            <person name="Clum A."/>
            <person name="Lindquist E."/>
            <person name="Daum C."/>
            <person name="Ramamoorthy G.K."/>
            <person name="Gryganskyi A."/>
            <person name="Culley D."/>
            <person name="Magnuson J.K."/>
            <person name="James T.Y."/>
            <person name="O'Malley M.A."/>
            <person name="Stajich J.E."/>
            <person name="Spatafora J.W."/>
            <person name="Visel A."/>
            <person name="Grigoriev I.V."/>
        </authorList>
    </citation>
    <scope>NUCLEOTIDE SEQUENCE [LARGE SCALE GENOMIC DNA]</scope>
    <source>
        <strain evidence="2 3">NRRL 3116</strain>
    </source>
</reference>
<proteinExistence type="predicted"/>
<dbReference type="RefSeq" id="XP_021885522.1">
    <property type="nucleotide sequence ID" value="XM_022029675.1"/>
</dbReference>
<gene>
    <name evidence="2" type="ORF">BCR41DRAFT_418819</name>
</gene>
<dbReference type="GeneID" id="33571518"/>
<dbReference type="Proteomes" id="UP000193648">
    <property type="component" value="Unassembled WGS sequence"/>
</dbReference>
<keyword evidence="3" id="KW-1185">Reference proteome</keyword>
<sequence length="322" mass="36303">MTLQKISQSYWSPLDLREEKCDLDNQFFLYTSVSPVQKLLRIVVDDVDEIDRADDLEEFDSDCEHGSEESDSDRDSWNVDYNDYSSGASDSDPEIEPESSAAPVEAISIHPSADFGTGESSLMPGGSESPELDESVIAKANEIATEICARRCMITNGLSRLSMMKTIKDIVTTPVQNHNKADGRSKYFYFQTYECHPNHDSRGQNRVQTAHQDSPQDSSQDSPQDPGQEQRQKKRRRVFKKSQKVGCRAKLLVHNMKDDSGDPELAMKEGKKQLRITYYYKHTGHVLGDPNDFQYLNSVLLIDSIQPKLNGIECIRFGFGSG</sequence>
<evidence type="ECO:0000256" key="1">
    <source>
        <dbReference type="SAM" id="MobiDB-lite"/>
    </source>
</evidence>
<feature type="region of interest" description="Disordered" evidence="1">
    <location>
        <begin position="198"/>
        <end position="239"/>
    </location>
</feature>
<accession>A0A1Y2GZT7</accession>
<protein>
    <submittedName>
        <fullName evidence="2">Uncharacterized protein</fullName>
    </submittedName>
</protein>
<dbReference type="OrthoDB" id="2448959at2759"/>
<dbReference type="EMBL" id="MCFF01000003">
    <property type="protein sequence ID" value="ORZ27819.1"/>
    <property type="molecule type" value="Genomic_DNA"/>
</dbReference>
<evidence type="ECO:0000313" key="2">
    <source>
        <dbReference type="EMBL" id="ORZ27819.1"/>
    </source>
</evidence>
<evidence type="ECO:0000313" key="3">
    <source>
        <dbReference type="Proteomes" id="UP000193648"/>
    </source>
</evidence>
<organism evidence="2 3">
    <name type="scientific">Lobosporangium transversale</name>
    <dbReference type="NCBI Taxonomy" id="64571"/>
    <lineage>
        <taxon>Eukaryota</taxon>
        <taxon>Fungi</taxon>
        <taxon>Fungi incertae sedis</taxon>
        <taxon>Mucoromycota</taxon>
        <taxon>Mortierellomycotina</taxon>
        <taxon>Mortierellomycetes</taxon>
        <taxon>Mortierellales</taxon>
        <taxon>Mortierellaceae</taxon>
        <taxon>Lobosporangium</taxon>
    </lineage>
</organism>
<dbReference type="InParanoid" id="A0A1Y2GZT7"/>
<feature type="compositionally biased region" description="Low complexity" evidence="1">
    <location>
        <begin position="98"/>
        <end position="109"/>
    </location>
</feature>
<comment type="caution">
    <text evidence="2">The sequence shown here is derived from an EMBL/GenBank/DDBJ whole genome shotgun (WGS) entry which is preliminary data.</text>
</comment>
<feature type="compositionally biased region" description="Basic and acidic residues" evidence="1">
    <location>
        <begin position="62"/>
        <end position="77"/>
    </location>
</feature>
<feature type="compositionally biased region" description="Low complexity" evidence="1">
    <location>
        <begin position="212"/>
        <end position="226"/>
    </location>
</feature>
<dbReference type="AlphaFoldDB" id="A0A1Y2GZT7"/>